<dbReference type="GO" id="GO:0046872">
    <property type="term" value="F:metal ion binding"/>
    <property type="evidence" value="ECO:0007669"/>
    <property type="project" value="UniProtKB-KW"/>
</dbReference>
<evidence type="ECO:0000313" key="4">
    <source>
        <dbReference type="Proteomes" id="UP000219439"/>
    </source>
</evidence>
<dbReference type="PANTHER" id="PTHR33542">
    <property type="entry name" value="SIROHYDROCHLORIN FERROCHELATASE, CHLOROPLASTIC"/>
    <property type="match status" value="1"/>
</dbReference>
<accession>A0A285NE17</accession>
<dbReference type="Proteomes" id="UP000219439">
    <property type="component" value="Unassembled WGS sequence"/>
</dbReference>
<dbReference type="EMBL" id="OBEL01000001">
    <property type="protein sequence ID" value="SNZ07197.1"/>
    <property type="molecule type" value="Genomic_DNA"/>
</dbReference>
<keyword evidence="1" id="KW-0479">Metal-binding</keyword>
<dbReference type="PANTHER" id="PTHR33542:SF3">
    <property type="entry name" value="SIROHYDROCHLORIN FERROCHELATASE, CHLOROPLASTIC"/>
    <property type="match status" value="1"/>
</dbReference>
<reference evidence="3 4" key="1">
    <citation type="submission" date="2017-09" db="EMBL/GenBank/DDBJ databases">
        <authorList>
            <person name="Ehlers B."/>
            <person name="Leendertz F.H."/>
        </authorList>
    </citation>
    <scope>NUCLEOTIDE SEQUENCE [LARGE SCALE GENOMIC DNA]</scope>
    <source>
        <strain evidence="3 4">DSM 18289</strain>
    </source>
</reference>
<dbReference type="SUPFAM" id="SSF53800">
    <property type="entry name" value="Chelatase"/>
    <property type="match status" value="1"/>
</dbReference>
<evidence type="ECO:0000313" key="3">
    <source>
        <dbReference type="EMBL" id="SNZ07197.1"/>
    </source>
</evidence>
<dbReference type="InterPro" id="IPR050963">
    <property type="entry name" value="Sirohydro_Cobaltochel/CbiX"/>
</dbReference>
<organism evidence="3 4">
    <name type="scientific">Cohaesibacter gelatinilyticus</name>
    <dbReference type="NCBI Taxonomy" id="372072"/>
    <lineage>
        <taxon>Bacteria</taxon>
        <taxon>Pseudomonadati</taxon>
        <taxon>Pseudomonadota</taxon>
        <taxon>Alphaproteobacteria</taxon>
        <taxon>Hyphomicrobiales</taxon>
        <taxon>Cohaesibacteraceae</taxon>
    </lineage>
</organism>
<evidence type="ECO:0000256" key="1">
    <source>
        <dbReference type="ARBA" id="ARBA00022723"/>
    </source>
</evidence>
<dbReference type="AlphaFoldDB" id="A0A285NE17"/>
<dbReference type="Gene3D" id="3.40.50.1400">
    <property type="match status" value="2"/>
</dbReference>
<dbReference type="RefSeq" id="WP_170955937.1">
    <property type="nucleotide sequence ID" value="NZ_OBEL01000001.1"/>
</dbReference>
<name>A0A285NE17_9HYPH</name>
<dbReference type="GO" id="GO:0016829">
    <property type="term" value="F:lyase activity"/>
    <property type="evidence" value="ECO:0007669"/>
    <property type="project" value="UniProtKB-KW"/>
</dbReference>
<dbReference type="InterPro" id="IPR002762">
    <property type="entry name" value="CbiX-like"/>
</dbReference>
<evidence type="ECO:0000256" key="2">
    <source>
        <dbReference type="ARBA" id="ARBA00023239"/>
    </source>
</evidence>
<protein>
    <submittedName>
        <fullName evidence="3">Sirohydrochlorin ferrochelatase</fullName>
    </submittedName>
</protein>
<gene>
    <name evidence="3" type="ORF">SAMN06265368_0713</name>
</gene>
<dbReference type="Pfam" id="PF01903">
    <property type="entry name" value="CbiX"/>
    <property type="match status" value="2"/>
</dbReference>
<proteinExistence type="predicted"/>
<sequence>MDHIPTDPVSNSGFHFTLGKGVLMVAHGERGGRLNNAALLDLVDQIRDRLDGVEIEAGVLKGEPSLSEGWDGLSAEDRYIYPFFMSDGFFVSRILPKKIREAVGFHGNELTMLAPFGISPQLGPALLNNLKRTLAGLGRQAEIPPLLIAAHGASVDKQSSLRANQLANYLSESGRFSEVHCAFLDEAPYLEDIVPDLNPQSLVLPLFNGLGSHSIDDMSALRIKSPNGVHYLPPVGGEEWVADIVAHDIEQALFGSGHQIACQDAAQ</sequence>
<keyword evidence="2" id="KW-0456">Lyase</keyword>
<keyword evidence="4" id="KW-1185">Reference proteome</keyword>